<evidence type="ECO:0000313" key="3">
    <source>
        <dbReference type="Proteomes" id="UP001370490"/>
    </source>
</evidence>
<dbReference type="AlphaFoldDB" id="A0AAN8VYA3"/>
<dbReference type="PANTHER" id="PTHR46137:SF1">
    <property type="entry name" value="LRAT DOMAIN-CONTAINING PROTEIN"/>
    <property type="match status" value="1"/>
</dbReference>
<keyword evidence="3" id="KW-1185">Reference proteome</keyword>
<gene>
    <name evidence="2" type="ORF">RJ641_033463</name>
</gene>
<dbReference type="EMBL" id="JBAMMX010000007">
    <property type="protein sequence ID" value="KAK6936433.1"/>
    <property type="molecule type" value="Genomic_DNA"/>
</dbReference>
<organism evidence="2 3">
    <name type="scientific">Dillenia turbinata</name>
    <dbReference type="NCBI Taxonomy" id="194707"/>
    <lineage>
        <taxon>Eukaryota</taxon>
        <taxon>Viridiplantae</taxon>
        <taxon>Streptophyta</taxon>
        <taxon>Embryophyta</taxon>
        <taxon>Tracheophyta</taxon>
        <taxon>Spermatophyta</taxon>
        <taxon>Magnoliopsida</taxon>
        <taxon>eudicotyledons</taxon>
        <taxon>Gunneridae</taxon>
        <taxon>Pentapetalae</taxon>
        <taxon>Dilleniales</taxon>
        <taxon>Dilleniaceae</taxon>
        <taxon>Dillenia</taxon>
    </lineage>
</organism>
<accession>A0AAN8VYA3</accession>
<dbReference type="Gene3D" id="3.90.1720.10">
    <property type="entry name" value="endopeptidase domain like (from Nostoc punctiforme)"/>
    <property type="match status" value="1"/>
</dbReference>
<dbReference type="InterPro" id="IPR007053">
    <property type="entry name" value="LRAT_dom"/>
</dbReference>
<feature type="domain" description="LRAT" evidence="1">
    <location>
        <begin position="16"/>
        <end position="142"/>
    </location>
</feature>
<evidence type="ECO:0000313" key="2">
    <source>
        <dbReference type="EMBL" id="KAK6936433.1"/>
    </source>
</evidence>
<dbReference type="PROSITE" id="PS51934">
    <property type="entry name" value="LRAT"/>
    <property type="match status" value="1"/>
</dbReference>
<dbReference type="Proteomes" id="UP001370490">
    <property type="component" value="Unassembled WGS sequence"/>
</dbReference>
<comment type="caution">
    <text evidence="2">The sequence shown here is derived from an EMBL/GenBank/DDBJ whole genome shotgun (WGS) entry which is preliminary data.</text>
</comment>
<name>A0AAN8VYA3_9MAGN</name>
<dbReference type="PANTHER" id="PTHR46137">
    <property type="entry name" value="OS05G0310600 PROTEIN"/>
    <property type="match status" value="1"/>
</dbReference>
<proteinExistence type="predicted"/>
<sequence length="142" mass="15864">MGKVSPDELVHGDHIYSYRRLYSYSHHGIYVGEGEVIHCTKTYESRPSFNLKGSCTCGFDPNKDHGVVKTCLQCFLSGQKLRRVEYGVSSKRLLLKRAGTCSTENSNEAKTVLDRAEKLLREIPLANTIWSLTTVKALLGIA</sequence>
<protein>
    <submittedName>
        <fullName evidence="2">LRAT domain</fullName>
    </submittedName>
</protein>
<evidence type="ECO:0000259" key="1">
    <source>
        <dbReference type="PROSITE" id="PS51934"/>
    </source>
</evidence>
<dbReference type="Pfam" id="PF04970">
    <property type="entry name" value="LRAT"/>
    <property type="match status" value="1"/>
</dbReference>
<reference evidence="2 3" key="1">
    <citation type="submission" date="2023-12" db="EMBL/GenBank/DDBJ databases">
        <title>A high-quality genome assembly for Dillenia turbinata (Dilleniales).</title>
        <authorList>
            <person name="Chanderbali A."/>
        </authorList>
    </citation>
    <scope>NUCLEOTIDE SEQUENCE [LARGE SCALE GENOMIC DNA]</scope>
    <source>
        <strain evidence="2">LSX21</strain>
        <tissue evidence="2">Leaf</tissue>
    </source>
</reference>